<keyword evidence="1" id="KW-0732">Signal</keyword>
<dbReference type="Proteomes" id="UP000028980">
    <property type="component" value="Unassembled WGS sequence"/>
</dbReference>
<gene>
    <name evidence="2" type="ORF">JCM19296_2723</name>
</gene>
<evidence type="ECO:0000313" key="3">
    <source>
        <dbReference type="Proteomes" id="UP000028980"/>
    </source>
</evidence>
<proteinExistence type="predicted"/>
<evidence type="ECO:0000313" key="2">
    <source>
        <dbReference type="EMBL" id="GAK77118.1"/>
    </source>
</evidence>
<feature type="chain" id="PRO_5001756735" evidence="1">
    <location>
        <begin position="21"/>
        <end position="44"/>
    </location>
</feature>
<name>A0A081DDX2_NONUL</name>
<evidence type="ECO:0000256" key="1">
    <source>
        <dbReference type="SAM" id="SignalP"/>
    </source>
</evidence>
<comment type="caution">
    <text evidence="2">The sequence shown here is derived from an EMBL/GenBank/DDBJ whole genome shotgun (WGS) entry which is preliminary data.</text>
</comment>
<feature type="signal peptide" evidence="1">
    <location>
        <begin position="1"/>
        <end position="20"/>
    </location>
</feature>
<reference evidence="2 3" key="1">
    <citation type="journal article" date="2014" name="Genome Announc.">
        <title>Draft Genome Sequences of Marine Flavobacterium Nonlabens Strains NR17, NR24, NR27, NR32, NR33, and Ara13.</title>
        <authorList>
            <person name="Nakanishi M."/>
            <person name="Meirelles P."/>
            <person name="Suzuki R."/>
            <person name="Takatani N."/>
            <person name="Mino S."/>
            <person name="Suda W."/>
            <person name="Oshima K."/>
            <person name="Hattori M."/>
            <person name="Ohkuma M."/>
            <person name="Hosokawa M."/>
            <person name="Miyashita K."/>
            <person name="Thompson F.L."/>
            <person name="Niwa A."/>
            <person name="Sawabe T."/>
            <person name="Sawabe T."/>
        </authorList>
    </citation>
    <scope>NUCLEOTIDE SEQUENCE [LARGE SCALE GENOMIC DNA]</scope>
    <source>
        <strain evidence="3">JCM19296</strain>
    </source>
</reference>
<protein>
    <submittedName>
        <fullName evidence="2">Uncharacterized protein</fullName>
    </submittedName>
</protein>
<organism evidence="2 3">
    <name type="scientific">Nonlabens ulvanivorans</name>
    <name type="common">Persicivirga ulvanivorans</name>
    <dbReference type="NCBI Taxonomy" id="906888"/>
    <lineage>
        <taxon>Bacteria</taxon>
        <taxon>Pseudomonadati</taxon>
        <taxon>Bacteroidota</taxon>
        <taxon>Flavobacteriia</taxon>
        <taxon>Flavobacteriales</taxon>
        <taxon>Flavobacteriaceae</taxon>
        <taxon>Nonlabens</taxon>
    </lineage>
</organism>
<sequence>MKKPIFTFIASLLFLGHATAQENRLFPTQPNTSEIYHNLEKLGF</sequence>
<accession>A0A081DDX2</accession>
<dbReference type="AlphaFoldDB" id="A0A081DDX2"/>
<dbReference type="EMBL" id="BBLG01000007">
    <property type="protein sequence ID" value="GAK77118.1"/>
    <property type="molecule type" value="Genomic_DNA"/>
</dbReference>